<dbReference type="InterPro" id="IPR018499">
    <property type="entry name" value="Tetraspanin/Peripherin"/>
</dbReference>
<evidence type="ECO:0000313" key="9">
    <source>
        <dbReference type="Proteomes" id="UP000285301"/>
    </source>
</evidence>
<keyword evidence="9" id="KW-1185">Reference proteome</keyword>
<dbReference type="Gene3D" id="1.10.1450.10">
    <property type="entry name" value="Tetraspanin"/>
    <property type="match status" value="1"/>
</dbReference>
<evidence type="ECO:0000313" key="7">
    <source>
        <dbReference type="EMBL" id="RWS01231.1"/>
    </source>
</evidence>
<dbReference type="EMBL" id="NCKU01009581">
    <property type="protein sequence ID" value="RWS01232.1"/>
    <property type="molecule type" value="Genomic_DNA"/>
</dbReference>
<dbReference type="Proteomes" id="UP000285301">
    <property type="component" value="Unassembled WGS sequence"/>
</dbReference>
<dbReference type="OrthoDB" id="9993879at2759"/>
<evidence type="ECO:0000256" key="3">
    <source>
        <dbReference type="ARBA" id="ARBA00022692"/>
    </source>
</evidence>
<dbReference type="Pfam" id="PF00335">
    <property type="entry name" value="Tetraspanin"/>
    <property type="match status" value="1"/>
</dbReference>
<dbReference type="PRINTS" id="PR00259">
    <property type="entry name" value="TMFOUR"/>
</dbReference>
<dbReference type="PANTHER" id="PTHR19282:SF544">
    <property type="entry name" value="TETRASPANIN"/>
    <property type="match status" value="1"/>
</dbReference>
<evidence type="ECO:0000313" key="8">
    <source>
        <dbReference type="EMBL" id="RWS01232.1"/>
    </source>
</evidence>
<gene>
    <name evidence="8" type="ORF">B4U79_16757</name>
    <name evidence="7" type="ORF">B4U79_16758</name>
</gene>
<comment type="similarity">
    <text evidence="2 6">Belongs to the tetraspanin (TM4SF) family.</text>
</comment>
<dbReference type="GO" id="GO:0005886">
    <property type="term" value="C:plasma membrane"/>
    <property type="evidence" value="ECO:0007669"/>
    <property type="project" value="TreeGrafter"/>
</dbReference>
<evidence type="ECO:0000256" key="2">
    <source>
        <dbReference type="ARBA" id="ARBA00006840"/>
    </source>
</evidence>
<protein>
    <recommendedName>
        <fullName evidence="6">Tetraspanin</fullName>
    </recommendedName>
</protein>
<dbReference type="PANTHER" id="PTHR19282">
    <property type="entry name" value="TETRASPANIN"/>
    <property type="match status" value="1"/>
</dbReference>
<dbReference type="SUPFAM" id="SSF48652">
    <property type="entry name" value="Tetraspanin"/>
    <property type="match status" value="1"/>
</dbReference>
<dbReference type="PIRSF" id="PIRSF002419">
    <property type="entry name" value="Tetraspanin"/>
    <property type="match status" value="1"/>
</dbReference>
<sequence length="281" mass="31211">MSCIVLSKWIVGLFNFALAVVGALIIYAGTTTMNNVPEWVSRLNLTSFDHNTGIETGKAINYIAIAVIVIGVFILVTALIGVFGAVFRNCCALVIFVIVLAVLTVILGAAGGVSMFIAVSNESKEYENKFISDSLRGYSWSEDKDANKMIDHTQFARKCCGIRNYTDWNGFRPESVDSTVYPFSCCGNNTDSKIADEDRYSCKVTNEDFFRDACLHEIKIFLNLALKIGITLLSITAVQALVIVLSYCILCSKNDDDKQYDAEWYAMHARDKPFIRNSEAY</sequence>
<accession>A0A443QDZ0</accession>
<keyword evidence="3 6" id="KW-0812">Transmembrane</keyword>
<comment type="subcellular location">
    <subcellularLocation>
        <location evidence="1 6">Membrane</location>
        <topology evidence="1 6">Multi-pass membrane protein</topology>
    </subcellularLocation>
</comment>
<dbReference type="EMBL" id="NCKU01009582">
    <property type="protein sequence ID" value="RWS01231.1"/>
    <property type="molecule type" value="Genomic_DNA"/>
</dbReference>
<reference evidence="8" key="2">
    <citation type="submission" date="2018-11" db="EMBL/GenBank/DDBJ databases">
        <title>Trombidioid mite genomics.</title>
        <authorList>
            <person name="Dong X."/>
        </authorList>
    </citation>
    <scope>NUCLEOTIDE SEQUENCE</scope>
    <source>
        <strain evidence="8">UoL-WK</strain>
    </source>
</reference>
<evidence type="ECO:0000256" key="5">
    <source>
        <dbReference type="ARBA" id="ARBA00023136"/>
    </source>
</evidence>
<evidence type="ECO:0000256" key="4">
    <source>
        <dbReference type="ARBA" id="ARBA00022989"/>
    </source>
</evidence>
<proteinExistence type="inferred from homology"/>
<organism evidence="8 9">
    <name type="scientific">Dinothrombium tinctorium</name>
    <dbReference type="NCBI Taxonomy" id="1965070"/>
    <lineage>
        <taxon>Eukaryota</taxon>
        <taxon>Metazoa</taxon>
        <taxon>Ecdysozoa</taxon>
        <taxon>Arthropoda</taxon>
        <taxon>Chelicerata</taxon>
        <taxon>Arachnida</taxon>
        <taxon>Acari</taxon>
        <taxon>Acariformes</taxon>
        <taxon>Trombidiformes</taxon>
        <taxon>Prostigmata</taxon>
        <taxon>Anystina</taxon>
        <taxon>Parasitengona</taxon>
        <taxon>Trombidioidea</taxon>
        <taxon>Trombidiidae</taxon>
        <taxon>Dinothrombium</taxon>
    </lineage>
</organism>
<reference evidence="8 9" key="1">
    <citation type="journal article" date="2018" name="Gigascience">
        <title>Genomes of trombidid mites reveal novel predicted allergens and laterally-transferred genes associated with secondary metabolism.</title>
        <authorList>
            <person name="Dong X."/>
            <person name="Chaisiri K."/>
            <person name="Xia D."/>
            <person name="Armstrong S.D."/>
            <person name="Fang Y."/>
            <person name="Donnelly M.J."/>
            <person name="Kadowaki T."/>
            <person name="McGarry J.W."/>
            <person name="Darby A.C."/>
            <person name="Makepeace B.L."/>
        </authorList>
    </citation>
    <scope>NUCLEOTIDE SEQUENCE [LARGE SCALE GENOMIC DNA]</scope>
    <source>
        <strain evidence="8">UoL-WK</strain>
    </source>
</reference>
<comment type="caution">
    <text evidence="8">The sequence shown here is derived from an EMBL/GenBank/DDBJ whole genome shotgun (WGS) entry which is preliminary data.</text>
</comment>
<keyword evidence="4 6" id="KW-1133">Transmembrane helix</keyword>
<evidence type="ECO:0000256" key="6">
    <source>
        <dbReference type="RuleBase" id="RU361218"/>
    </source>
</evidence>
<feature type="transmembrane region" description="Helical" evidence="6">
    <location>
        <begin position="93"/>
        <end position="119"/>
    </location>
</feature>
<evidence type="ECO:0000256" key="1">
    <source>
        <dbReference type="ARBA" id="ARBA00004141"/>
    </source>
</evidence>
<dbReference type="InterPro" id="IPR008952">
    <property type="entry name" value="Tetraspanin_EC2_sf"/>
</dbReference>
<feature type="transmembrane region" description="Helical" evidence="6">
    <location>
        <begin position="9"/>
        <end position="29"/>
    </location>
</feature>
<dbReference type="InterPro" id="IPR000301">
    <property type="entry name" value="Tetraspanin_animals"/>
</dbReference>
<name>A0A443QDZ0_9ACAR</name>
<feature type="transmembrane region" description="Helical" evidence="6">
    <location>
        <begin position="228"/>
        <end position="250"/>
    </location>
</feature>
<feature type="transmembrane region" description="Helical" evidence="6">
    <location>
        <begin position="59"/>
        <end position="86"/>
    </location>
</feature>
<dbReference type="AlphaFoldDB" id="A0A443QDZ0"/>
<keyword evidence="5 6" id="KW-0472">Membrane</keyword>
<dbReference type="STRING" id="1965070.A0A443QDZ0"/>